<accession>A0A402D8N7</accession>
<comment type="caution">
    <text evidence="2">The sequence shown here is derived from an EMBL/GenBank/DDBJ whole genome shotgun (WGS) entry which is preliminary data.</text>
</comment>
<keyword evidence="1" id="KW-0812">Transmembrane</keyword>
<protein>
    <submittedName>
        <fullName evidence="2">Uncharacterized protein</fullName>
    </submittedName>
</protein>
<evidence type="ECO:0000313" key="3">
    <source>
        <dbReference type="Proteomes" id="UP000289660"/>
    </source>
</evidence>
<dbReference type="Proteomes" id="UP000289660">
    <property type="component" value="Unassembled WGS sequence"/>
</dbReference>
<dbReference type="AlphaFoldDB" id="A0A402D8N7"/>
<sequence>MLFKQKLFLIVSFLIVVFCGFGLLNLTYDASVLAPQQYYQIRSLHTLQYQKVLENELGRAGYLLLLMIVGTLQILKQAKLEILAEALPIPILFESRRKKLKRFFKLEILNIEKIWFLCLKEMLKQQQRFTTKGLAYIAIDRTSWGAINILMVSLIYNKKAMPIYW</sequence>
<evidence type="ECO:0000256" key="1">
    <source>
        <dbReference type="SAM" id="Phobius"/>
    </source>
</evidence>
<evidence type="ECO:0000313" key="2">
    <source>
        <dbReference type="EMBL" id="GCE58595.1"/>
    </source>
</evidence>
<dbReference type="RefSeq" id="WP_253845063.1">
    <property type="nucleotide sequence ID" value="NZ_BIFY01000005.1"/>
</dbReference>
<gene>
    <name evidence="2" type="ORF">MiAbB_00503</name>
</gene>
<organism evidence="2 3">
    <name type="scientific">Microcystis aeruginosa NIES-4285</name>
    <dbReference type="NCBI Taxonomy" id="2497681"/>
    <lineage>
        <taxon>Bacteria</taxon>
        <taxon>Bacillati</taxon>
        <taxon>Cyanobacteriota</taxon>
        <taxon>Cyanophyceae</taxon>
        <taxon>Oscillatoriophycideae</taxon>
        <taxon>Chroococcales</taxon>
        <taxon>Microcystaceae</taxon>
        <taxon>Microcystis</taxon>
    </lineage>
</organism>
<reference evidence="3" key="1">
    <citation type="submission" date="2018-12" db="EMBL/GenBank/DDBJ databases">
        <title>Genome sequence of Microcystis aeruginosa NIES-4285.</title>
        <authorList>
            <person name="Tanabe Y."/>
        </authorList>
    </citation>
    <scope>NUCLEOTIDE SEQUENCE [LARGE SCALE GENOMIC DNA]</scope>
    <source>
        <strain evidence="3">NIES-4285</strain>
    </source>
</reference>
<feature type="transmembrane region" description="Helical" evidence="1">
    <location>
        <begin position="134"/>
        <end position="156"/>
    </location>
</feature>
<feature type="transmembrane region" description="Helical" evidence="1">
    <location>
        <begin position="57"/>
        <end position="75"/>
    </location>
</feature>
<keyword evidence="1" id="KW-0472">Membrane</keyword>
<dbReference type="EMBL" id="BIFY01000005">
    <property type="protein sequence ID" value="GCE58595.1"/>
    <property type="molecule type" value="Genomic_DNA"/>
</dbReference>
<proteinExistence type="predicted"/>
<keyword evidence="1" id="KW-1133">Transmembrane helix</keyword>
<name>A0A402D8N7_MICAE</name>
<feature type="transmembrane region" description="Helical" evidence="1">
    <location>
        <begin position="7"/>
        <end position="28"/>
    </location>
</feature>